<evidence type="ECO:0000256" key="1">
    <source>
        <dbReference type="SAM" id="MobiDB-lite"/>
    </source>
</evidence>
<dbReference type="Gene3D" id="2.60.120.1600">
    <property type="match status" value="1"/>
</dbReference>
<evidence type="ECO:0000313" key="4">
    <source>
        <dbReference type="EMBL" id="TCC50587.1"/>
    </source>
</evidence>
<sequence length="361" mass="40449">MEHGDPPVQADHLPRDHGLPRSPGTGPRSDSIPLRLVALTHKPRSTHADDREPETYIRAEVDGRFQAFQRRSGGVNAFYLITRPTPTDEQPVVRMNRDTLYGGSVIDTGGGARVFVPEVMDDRYLSVFIIDNDHYMVAVIREPGWHEITSPTRYCCAIPRVELRNRTDEDEIAQVSDVLRRFQIEAGSAQTFTAPDWDWDSMLALRAQYEQKFRTFTQFPAGWMGRRGEADEVTRHLAVAGAWGLFPESEAVYINFTGPADASTAYVATYSVPPCDAFWSIAVYGDDALFHSDNVSLSPATTAMNADDTFTVYFGSADIVGDKPNRLDITDGWNFLMRAYRPGPEVLARKYILPEVTEYTG</sequence>
<gene>
    <name evidence="4" type="ORF">E0H75_10260</name>
</gene>
<proteinExistence type="predicted"/>
<feature type="domain" description="DUF1254" evidence="3">
    <location>
        <begin position="75"/>
        <end position="155"/>
    </location>
</feature>
<organism evidence="4 5">
    <name type="scientific">Kribbella capetownensis</name>
    <dbReference type="NCBI Taxonomy" id="1572659"/>
    <lineage>
        <taxon>Bacteria</taxon>
        <taxon>Bacillati</taxon>
        <taxon>Actinomycetota</taxon>
        <taxon>Actinomycetes</taxon>
        <taxon>Propionibacteriales</taxon>
        <taxon>Kribbellaceae</taxon>
        <taxon>Kribbella</taxon>
    </lineage>
</organism>
<dbReference type="InterPro" id="IPR010621">
    <property type="entry name" value="DUF1214"/>
</dbReference>
<dbReference type="EMBL" id="SJKD01000002">
    <property type="protein sequence ID" value="TCC50587.1"/>
    <property type="molecule type" value="Genomic_DNA"/>
</dbReference>
<feature type="domain" description="DUF1214" evidence="2">
    <location>
        <begin position="261"/>
        <end position="343"/>
    </location>
</feature>
<dbReference type="SUPFAM" id="SSF160935">
    <property type="entry name" value="VPA0735-like"/>
    <property type="match status" value="1"/>
</dbReference>
<dbReference type="Pfam" id="PF06742">
    <property type="entry name" value="DUF1214"/>
    <property type="match status" value="1"/>
</dbReference>
<evidence type="ECO:0000259" key="3">
    <source>
        <dbReference type="Pfam" id="PF06863"/>
    </source>
</evidence>
<reference evidence="4 5" key="1">
    <citation type="submission" date="2019-02" db="EMBL/GenBank/DDBJ databases">
        <title>Kribbella capetownensis sp. nov. and Kribbella speibonae sp. nov., isolated from soil.</title>
        <authorList>
            <person name="Curtis S.M."/>
            <person name="Norton I."/>
            <person name="Everest G.J."/>
            <person name="Meyers P.R."/>
        </authorList>
    </citation>
    <scope>NUCLEOTIDE SEQUENCE [LARGE SCALE GENOMIC DNA]</scope>
    <source>
        <strain evidence="4 5">YM53</strain>
    </source>
</reference>
<dbReference type="OrthoDB" id="40820at2"/>
<dbReference type="Pfam" id="PF06863">
    <property type="entry name" value="DUF1254"/>
    <property type="match status" value="1"/>
</dbReference>
<evidence type="ECO:0000259" key="2">
    <source>
        <dbReference type="Pfam" id="PF06742"/>
    </source>
</evidence>
<keyword evidence="5" id="KW-1185">Reference proteome</keyword>
<accession>A0A4R0JVF6</accession>
<name>A0A4R0JVF6_9ACTN</name>
<evidence type="ECO:0000313" key="5">
    <source>
        <dbReference type="Proteomes" id="UP000293342"/>
    </source>
</evidence>
<feature type="region of interest" description="Disordered" evidence="1">
    <location>
        <begin position="1"/>
        <end position="32"/>
    </location>
</feature>
<dbReference type="PANTHER" id="PTHR36509:SF2">
    <property type="entry name" value="BLL3101 PROTEIN"/>
    <property type="match status" value="1"/>
</dbReference>
<dbReference type="PANTHER" id="PTHR36509">
    <property type="entry name" value="BLL3101 PROTEIN"/>
    <property type="match status" value="1"/>
</dbReference>
<dbReference type="AlphaFoldDB" id="A0A4R0JVF6"/>
<dbReference type="Proteomes" id="UP000293342">
    <property type="component" value="Unassembled WGS sequence"/>
</dbReference>
<dbReference type="InterPro" id="IPR010679">
    <property type="entry name" value="DUF1254"/>
</dbReference>
<comment type="caution">
    <text evidence="4">The sequence shown here is derived from an EMBL/GenBank/DDBJ whole genome shotgun (WGS) entry which is preliminary data.</text>
</comment>
<protein>
    <submittedName>
        <fullName evidence="4">DUF1254 domain-containing protein</fullName>
    </submittedName>
</protein>